<dbReference type="CDD" id="cd00093">
    <property type="entry name" value="HTH_XRE"/>
    <property type="match status" value="1"/>
</dbReference>
<sequence>MISNHTQKKNRLYFTPKSVVFYNLTVIYKSSTLQHSFLHTLGSFMRDFYKMIRAVRMMKGVKQSEIAQLLQIRQQSVSKLENGKTRISKEVAGKIARHLGFRDQFEMKTFYDNYIITRDLRKNQTV</sequence>
<dbReference type="InterPro" id="IPR001387">
    <property type="entry name" value="Cro/C1-type_HTH"/>
</dbReference>
<name>A0A1G7RH71_9BACT</name>
<evidence type="ECO:0000313" key="2">
    <source>
        <dbReference type="EMBL" id="SDG10127.1"/>
    </source>
</evidence>
<dbReference type="STRING" id="659014.SAMN04487996_11551"/>
<feature type="domain" description="HTH cro/C1-type" evidence="1">
    <location>
        <begin position="52"/>
        <end position="105"/>
    </location>
</feature>
<proteinExistence type="predicted"/>
<dbReference type="Pfam" id="PF01381">
    <property type="entry name" value="HTH_3"/>
    <property type="match status" value="1"/>
</dbReference>
<accession>A0A1G7RH71</accession>
<evidence type="ECO:0000313" key="3">
    <source>
        <dbReference type="Proteomes" id="UP000198748"/>
    </source>
</evidence>
<evidence type="ECO:0000259" key="1">
    <source>
        <dbReference type="PROSITE" id="PS50943"/>
    </source>
</evidence>
<dbReference type="Gene3D" id="1.10.260.40">
    <property type="entry name" value="lambda repressor-like DNA-binding domains"/>
    <property type="match status" value="1"/>
</dbReference>
<organism evidence="2 3">
    <name type="scientific">Dyadobacter soli</name>
    <dbReference type="NCBI Taxonomy" id="659014"/>
    <lineage>
        <taxon>Bacteria</taxon>
        <taxon>Pseudomonadati</taxon>
        <taxon>Bacteroidota</taxon>
        <taxon>Cytophagia</taxon>
        <taxon>Cytophagales</taxon>
        <taxon>Spirosomataceae</taxon>
        <taxon>Dyadobacter</taxon>
    </lineage>
</organism>
<dbReference type="PROSITE" id="PS50943">
    <property type="entry name" value="HTH_CROC1"/>
    <property type="match status" value="1"/>
</dbReference>
<protein>
    <submittedName>
        <fullName evidence="2">Helix-turn-helix</fullName>
    </submittedName>
</protein>
<dbReference type="Proteomes" id="UP000198748">
    <property type="component" value="Unassembled WGS sequence"/>
</dbReference>
<dbReference type="SMART" id="SM00530">
    <property type="entry name" value="HTH_XRE"/>
    <property type="match status" value="1"/>
</dbReference>
<dbReference type="AlphaFoldDB" id="A0A1G7RH71"/>
<dbReference type="EMBL" id="FNAN01000015">
    <property type="protein sequence ID" value="SDG10127.1"/>
    <property type="molecule type" value="Genomic_DNA"/>
</dbReference>
<dbReference type="InterPro" id="IPR010982">
    <property type="entry name" value="Lambda_DNA-bd_dom_sf"/>
</dbReference>
<dbReference type="GO" id="GO:0003677">
    <property type="term" value="F:DNA binding"/>
    <property type="evidence" value="ECO:0007669"/>
    <property type="project" value="InterPro"/>
</dbReference>
<reference evidence="3" key="1">
    <citation type="submission" date="2016-10" db="EMBL/GenBank/DDBJ databases">
        <authorList>
            <person name="Varghese N."/>
            <person name="Submissions S."/>
        </authorList>
    </citation>
    <scope>NUCLEOTIDE SEQUENCE [LARGE SCALE GENOMIC DNA]</scope>
    <source>
        <strain evidence="3">DSM 25329</strain>
    </source>
</reference>
<gene>
    <name evidence="2" type="ORF">SAMN04487996_11551</name>
</gene>
<keyword evidence="3" id="KW-1185">Reference proteome</keyword>
<dbReference type="SUPFAM" id="SSF47413">
    <property type="entry name" value="lambda repressor-like DNA-binding domains"/>
    <property type="match status" value="1"/>
</dbReference>